<dbReference type="Proteomes" id="UP000800093">
    <property type="component" value="Unassembled WGS sequence"/>
</dbReference>
<accession>A0A9P4JZS5</accession>
<dbReference type="AlphaFoldDB" id="A0A9P4JZS5"/>
<reference evidence="2" key="1">
    <citation type="journal article" date="2020" name="Stud. Mycol.">
        <title>101 Dothideomycetes genomes: A test case for predicting lifestyles and emergence of pathogens.</title>
        <authorList>
            <person name="Haridas S."/>
            <person name="Albert R."/>
            <person name="Binder M."/>
            <person name="Bloem J."/>
            <person name="LaButti K."/>
            <person name="Salamov A."/>
            <person name="Andreopoulos B."/>
            <person name="Baker S."/>
            <person name="Barry K."/>
            <person name="Bills G."/>
            <person name="Bluhm B."/>
            <person name="Cannon C."/>
            <person name="Castanera R."/>
            <person name="Culley D."/>
            <person name="Daum C."/>
            <person name="Ezra D."/>
            <person name="Gonzalez J."/>
            <person name="Henrissat B."/>
            <person name="Kuo A."/>
            <person name="Liang C."/>
            <person name="Lipzen A."/>
            <person name="Lutzoni F."/>
            <person name="Magnuson J."/>
            <person name="Mondo S."/>
            <person name="Nolan M."/>
            <person name="Ohm R."/>
            <person name="Pangilinan J."/>
            <person name="Park H.-J."/>
            <person name="Ramirez L."/>
            <person name="Alfaro M."/>
            <person name="Sun H."/>
            <person name="Tritt A."/>
            <person name="Yoshinaga Y."/>
            <person name="Zwiers L.-H."/>
            <person name="Turgeon B."/>
            <person name="Goodwin S."/>
            <person name="Spatafora J."/>
            <person name="Crous P."/>
            <person name="Grigoriev I."/>
        </authorList>
    </citation>
    <scope>NUCLEOTIDE SEQUENCE [LARGE SCALE GENOMIC DNA]</scope>
    <source>
        <strain evidence="2">CBS 304.66</strain>
    </source>
</reference>
<dbReference type="EMBL" id="ML986791">
    <property type="protein sequence ID" value="KAF2258048.1"/>
    <property type="molecule type" value="Genomic_DNA"/>
</dbReference>
<sequence>MSEMNILLINNSEVFPAYHLACVCRAGWQATGLCPLNINLVIQSLQVQGRPSQPSRPITPLRPISAINTLYNTPQSAQGLYRIRQQLQESENITHTTRLVFYKAGKAISATNARAALIEAENVRLKRLLETAGPSKPRKKV</sequence>
<protein>
    <submittedName>
        <fullName evidence="1">Uncharacterized protein</fullName>
    </submittedName>
</protein>
<evidence type="ECO:0000313" key="2">
    <source>
        <dbReference type="Proteomes" id="UP000800093"/>
    </source>
</evidence>
<keyword evidence="2" id="KW-1185">Reference proteome</keyword>
<name>A0A9P4JZS5_9PLEO</name>
<gene>
    <name evidence="1" type="ORF">CC78DRAFT_151075</name>
</gene>
<evidence type="ECO:0000313" key="1">
    <source>
        <dbReference type="EMBL" id="KAF2258048.1"/>
    </source>
</evidence>
<proteinExistence type="predicted"/>
<organism evidence="1 2">
    <name type="scientific">Lojkania enalia</name>
    <dbReference type="NCBI Taxonomy" id="147567"/>
    <lineage>
        <taxon>Eukaryota</taxon>
        <taxon>Fungi</taxon>
        <taxon>Dikarya</taxon>
        <taxon>Ascomycota</taxon>
        <taxon>Pezizomycotina</taxon>
        <taxon>Dothideomycetes</taxon>
        <taxon>Pleosporomycetidae</taxon>
        <taxon>Pleosporales</taxon>
        <taxon>Pleosporales incertae sedis</taxon>
        <taxon>Lojkania</taxon>
    </lineage>
</organism>
<comment type="caution">
    <text evidence="1">The sequence shown here is derived from an EMBL/GenBank/DDBJ whole genome shotgun (WGS) entry which is preliminary data.</text>
</comment>
<dbReference type="OrthoDB" id="3935526at2759"/>